<dbReference type="Proteomes" id="UP000323917">
    <property type="component" value="Chromosome"/>
</dbReference>
<dbReference type="EMBL" id="CP042913">
    <property type="protein sequence ID" value="QEG36940.1"/>
    <property type="molecule type" value="Genomic_DNA"/>
</dbReference>
<feature type="compositionally biased region" description="Pro residues" evidence="1">
    <location>
        <begin position="40"/>
        <end position="85"/>
    </location>
</feature>
<evidence type="ECO:0000313" key="3">
    <source>
        <dbReference type="Proteomes" id="UP000323917"/>
    </source>
</evidence>
<evidence type="ECO:0000256" key="1">
    <source>
        <dbReference type="SAM" id="MobiDB-lite"/>
    </source>
</evidence>
<dbReference type="AlphaFoldDB" id="A0A5B9QH94"/>
<organism evidence="2 3">
    <name type="scientific">Bythopirellula goksoeyrii</name>
    <dbReference type="NCBI Taxonomy" id="1400387"/>
    <lineage>
        <taxon>Bacteria</taxon>
        <taxon>Pseudomonadati</taxon>
        <taxon>Planctomycetota</taxon>
        <taxon>Planctomycetia</taxon>
        <taxon>Pirellulales</taxon>
        <taxon>Lacipirellulaceae</taxon>
        <taxon>Bythopirellula</taxon>
    </lineage>
</organism>
<evidence type="ECO:0000313" key="2">
    <source>
        <dbReference type="EMBL" id="QEG36940.1"/>
    </source>
</evidence>
<feature type="region of interest" description="Disordered" evidence="1">
    <location>
        <begin position="1"/>
        <end position="85"/>
    </location>
</feature>
<gene>
    <name evidence="2" type="ORF">Pr1d_42800</name>
</gene>
<dbReference type="RefSeq" id="WP_148075232.1">
    <property type="nucleotide sequence ID" value="NZ_CP042913.1"/>
</dbReference>
<sequence>MACVRQPKYRTRDSRRTWFNRARSTLASIPRKKPGNLPTDPLPPEPPEPKDVPAPSPTDVPAPSPFDDPVPEPTDVPPPEPTPPL</sequence>
<accession>A0A5B9QH94</accession>
<name>A0A5B9QH94_9BACT</name>
<keyword evidence="3" id="KW-1185">Reference proteome</keyword>
<proteinExistence type="predicted"/>
<reference evidence="2 3" key="1">
    <citation type="submission" date="2019-08" db="EMBL/GenBank/DDBJ databases">
        <title>Deep-cultivation of Planctomycetes and their phenomic and genomic characterization uncovers novel biology.</title>
        <authorList>
            <person name="Wiegand S."/>
            <person name="Jogler M."/>
            <person name="Boedeker C."/>
            <person name="Pinto D."/>
            <person name="Vollmers J."/>
            <person name="Rivas-Marin E."/>
            <person name="Kohn T."/>
            <person name="Peeters S.H."/>
            <person name="Heuer A."/>
            <person name="Rast P."/>
            <person name="Oberbeckmann S."/>
            <person name="Bunk B."/>
            <person name="Jeske O."/>
            <person name="Meyerdierks A."/>
            <person name="Storesund J.E."/>
            <person name="Kallscheuer N."/>
            <person name="Luecker S."/>
            <person name="Lage O.M."/>
            <person name="Pohl T."/>
            <person name="Merkel B.J."/>
            <person name="Hornburger P."/>
            <person name="Mueller R.-W."/>
            <person name="Bruemmer F."/>
            <person name="Labrenz M."/>
            <person name="Spormann A.M."/>
            <person name="Op den Camp H."/>
            <person name="Overmann J."/>
            <person name="Amann R."/>
            <person name="Jetten M.S.M."/>
            <person name="Mascher T."/>
            <person name="Medema M.H."/>
            <person name="Devos D.P."/>
            <person name="Kaster A.-K."/>
            <person name="Ovreas L."/>
            <person name="Rohde M."/>
            <person name="Galperin M.Y."/>
            <person name="Jogler C."/>
        </authorList>
    </citation>
    <scope>NUCLEOTIDE SEQUENCE [LARGE SCALE GENOMIC DNA]</scope>
    <source>
        <strain evidence="2 3">Pr1d</strain>
    </source>
</reference>
<protein>
    <submittedName>
        <fullName evidence="2">Uncharacterized protein</fullName>
    </submittedName>
</protein>
<dbReference type="KEGG" id="bgok:Pr1d_42800"/>